<protein>
    <submittedName>
        <fullName evidence="1">Uncharacterized protein</fullName>
    </submittedName>
</protein>
<reference evidence="1" key="1">
    <citation type="submission" date="2023-11" db="EMBL/GenBank/DDBJ databases">
        <authorList>
            <person name="Poullet M."/>
        </authorList>
    </citation>
    <scope>NUCLEOTIDE SEQUENCE</scope>
    <source>
        <strain evidence="1">E1834</strain>
    </source>
</reference>
<evidence type="ECO:0000313" key="2">
    <source>
        <dbReference type="Proteomes" id="UP001497535"/>
    </source>
</evidence>
<gene>
    <name evidence="1" type="ORF">MENTE1834_LOCUS41997</name>
</gene>
<keyword evidence="2" id="KW-1185">Reference proteome</keyword>
<dbReference type="EMBL" id="CAVMJV010000107">
    <property type="protein sequence ID" value="CAK5100164.1"/>
    <property type="molecule type" value="Genomic_DNA"/>
</dbReference>
<comment type="caution">
    <text evidence="1">The sequence shown here is derived from an EMBL/GenBank/DDBJ whole genome shotgun (WGS) entry which is preliminary data.</text>
</comment>
<name>A0ACB1ARF3_MELEN</name>
<sequence length="94" mass="10201">MAGSSSQMSHPTHNSNYGSLMQPGQHSFQQAKQAPPPQHYSHSQAIESITPPSSNDYTSSHDGDSSDFLGEFGDYSKLNSLGNDLFSKIIIDLD</sequence>
<organism evidence="1 2">
    <name type="scientific">Meloidogyne enterolobii</name>
    <name type="common">Root-knot nematode worm</name>
    <name type="synonym">Meloidogyne mayaguensis</name>
    <dbReference type="NCBI Taxonomy" id="390850"/>
    <lineage>
        <taxon>Eukaryota</taxon>
        <taxon>Metazoa</taxon>
        <taxon>Ecdysozoa</taxon>
        <taxon>Nematoda</taxon>
        <taxon>Chromadorea</taxon>
        <taxon>Rhabditida</taxon>
        <taxon>Tylenchina</taxon>
        <taxon>Tylenchomorpha</taxon>
        <taxon>Tylenchoidea</taxon>
        <taxon>Meloidogynidae</taxon>
        <taxon>Meloidogyninae</taxon>
        <taxon>Meloidogyne</taxon>
    </lineage>
</organism>
<evidence type="ECO:0000313" key="1">
    <source>
        <dbReference type="EMBL" id="CAK5100164.1"/>
    </source>
</evidence>
<dbReference type="Proteomes" id="UP001497535">
    <property type="component" value="Unassembled WGS sequence"/>
</dbReference>
<proteinExistence type="predicted"/>
<accession>A0ACB1ARF3</accession>